<feature type="compositionally biased region" description="Basic and acidic residues" evidence="1">
    <location>
        <begin position="527"/>
        <end position="542"/>
    </location>
</feature>
<evidence type="ECO:0000313" key="3">
    <source>
        <dbReference type="EMBL" id="KAB0803161.1"/>
    </source>
</evidence>
<evidence type="ECO:0000313" key="4">
    <source>
        <dbReference type="Proteomes" id="UP000327044"/>
    </source>
</evidence>
<dbReference type="GO" id="GO:0035097">
    <property type="term" value="C:histone methyltransferase complex"/>
    <property type="evidence" value="ECO:0007669"/>
    <property type="project" value="TreeGrafter"/>
</dbReference>
<feature type="region of interest" description="Disordered" evidence="1">
    <location>
        <begin position="656"/>
        <end position="728"/>
    </location>
</feature>
<feature type="compositionally biased region" description="Basic and acidic residues" evidence="1">
    <location>
        <begin position="590"/>
        <end position="605"/>
    </location>
</feature>
<feature type="region of interest" description="Disordered" evidence="1">
    <location>
        <begin position="870"/>
        <end position="983"/>
    </location>
</feature>
<evidence type="ECO:0000259" key="2">
    <source>
        <dbReference type="Pfam" id="PF13820"/>
    </source>
</evidence>
<dbReference type="PANTHER" id="PTHR15690:SF0">
    <property type="entry name" value="NUCLEAR RECEPTOR COACTIVATOR 6"/>
    <property type="match status" value="1"/>
</dbReference>
<dbReference type="InParanoid" id="A0A5N4B0M9"/>
<dbReference type="InterPro" id="IPR026638">
    <property type="entry name" value="NCOA6"/>
</dbReference>
<dbReference type="EMBL" id="VVIM01000001">
    <property type="protein sequence ID" value="KAB0803161.1"/>
    <property type="molecule type" value="Genomic_DNA"/>
</dbReference>
<feature type="region of interest" description="Disordered" evidence="1">
    <location>
        <begin position="1261"/>
        <end position="1301"/>
    </location>
</feature>
<dbReference type="PANTHER" id="PTHR15690">
    <property type="entry name" value="NUCLEAR RECEPTOR COACTIVATOR 6"/>
    <property type="match status" value="1"/>
</dbReference>
<feature type="compositionally biased region" description="Basic and acidic residues" evidence="1">
    <location>
        <begin position="562"/>
        <end position="583"/>
    </location>
</feature>
<keyword evidence="4" id="KW-1185">Reference proteome</keyword>
<proteinExistence type="predicted"/>
<feature type="region of interest" description="Disordered" evidence="1">
    <location>
        <begin position="1120"/>
        <end position="1179"/>
    </location>
</feature>
<dbReference type="GO" id="GO:0003713">
    <property type="term" value="F:transcription coactivator activity"/>
    <property type="evidence" value="ECO:0007669"/>
    <property type="project" value="InterPro"/>
</dbReference>
<dbReference type="InterPro" id="IPR032715">
    <property type="entry name" value="NCOA6_TRADD-N"/>
</dbReference>
<feature type="region of interest" description="Disordered" evidence="1">
    <location>
        <begin position="1061"/>
        <end position="1101"/>
    </location>
</feature>
<dbReference type="FunCoup" id="A0A5N4B0M9">
    <property type="interactions" value="243"/>
</dbReference>
<feature type="compositionally biased region" description="Polar residues" evidence="1">
    <location>
        <begin position="1120"/>
        <end position="1151"/>
    </location>
</feature>
<gene>
    <name evidence="3" type="ORF">PPYR_00131</name>
</gene>
<organism evidence="3 4">
    <name type="scientific">Photinus pyralis</name>
    <name type="common">Common eastern firefly</name>
    <name type="synonym">Lampyris pyralis</name>
    <dbReference type="NCBI Taxonomy" id="7054"/>
    <lineage>
        <taxon>Eukaryota</taxon>
        <taxon>Metazoa</taxon>
        <taxon>Ecdysozoa</taxon>
        <taxon>Arthropoda</taxon>
        <taxon>Hexapoda</taxon>
        <taxon>Insecta</taxon>
        <taxon>Pterygota</taxon>
        <taxon>Neoptera</taxon>
        <taxon>Endopterygota</taxon>
        <taxon>Coleoptera</taxon>
        <taxon>Polyphaga</taxon>
        <taxon>Elateriformia</taxon>
        <taxon>Elateroidea</taxon>
        <taxon>Lampyridae</taxon>
        <taxon>Lampyrinae</taxon>
        <taxon>Photinus</taxon>
    </lineage>
</organism>
<name>A0A5N4B0M9_PHOPY</name>
<accession>A0A5N4B0M9</accession>
<feature type="compositionally biased region" description="Polar residues" evidence="1">
    <location>
        <begin position="1261"/>
        <end position="1282"/>
    </location>
</feature>
<feature type="compositionally biased region" description="Basic and acidic residues" evidence="1">
    <location>
        <begin position="925"/>
        <end position="934"/>
    </location>
</feature>
<dbReference type="Proteomes" id="UP000327044">
    <property type="component" value="Unassembled WGS sequence"/>
</dbReference>
<protein>
    <recommendedName>
        <fullName evidence="2">Nuclear receptor coactivator 6 TRADD-N domain-containing protein</fullName>
    </recommendedName>
</protein>
<feature type="compositionally biased region" description="Low complexity" evidence="1">
    <location>
        <begin position="1088"/>
        <end position="1100"/>
    </location>
</feature>
<feature type="compositionally biased region" description="Polar residues" evidence="1">
    <location>
        <begin position="958"/>
        <end position="968"/>
    </location>
</feature>
<dbReference type="GO" id="GO:0045944">
    <property type="term" value="P:positive regulation of transcription by RNA polymerase II"/>
    <property type="evidence" value="ECO:0007669"/>
    <property type="project" value="TreeGrafter"/>
</dbReference>
<sequence>MMAADSDGYSVTTVVTCEGDLCDPTFSKRLDRVLGSLQDILGGKVYVCKLEPWNSVRVTLSIPREAAIRLRHLASEGSQQLRALGILSVQVEGDQVISLRLAGPEPQEVILRTTEDGSNTPSTSTNTPVRNMVEEIPVSTPEVPTSADKIQFRSPNVLCPTDTVVPKVPSQNLASNSLSSARTYTGPFPFTSMNQAIHSRDNLPIAANYIPPPPPPYPGKQPPITISSPLLVNLLQNEGNSLKSCKIEPENVPSIGSSSIQANGSIASTSNYKPPISLTNQETTSVKVPSSPGKFLQKSIPATIVKTNSVITSSPSLPILHTAAASGYTPPVMRPTLSASKTQCNTLSYPNITQNSRLPTTIQSATTTSLTPTNATFKMNMVPHPNMQKSTVPSSSEPEIINNCVAKTVRSTTTTNLPMFNPNMPDPCKISQITYPPIPNNATMRTVPQYRPCPPPYPLQFEPIAQPMPQLLDLPSALTELKETDLDQILPSLENEMVRNSPSLPDELSGNLTKNCNYLINPLTGEMEPHISSDTETNEHNDIFTGLPSPTSGSDEDTNSMSRHDTSDQSDSESRSNHSDSSKNSRMKNRNRERTGDSPSLKPEKIKLRLKLEKSEPINSAYKVDLSFIKTPTVVPGEELRVPPLHISLRGRNHAVINNRKKLKSSSEDSASKSKVRKIQDPKFKKNSTSPSPLPGDQSEGNTSSLLPVDYTKNCGTESRKLKKMRSVNEHREQTLMAGGHLLDKEIGRLPHLKERRGSDPEVAHSVKPYADCNGILPNDKKRRLSHTDPVDTDSQLFVLGSTNIGTVATLPMQKPRKEKVKCKDVCKVKEINRSKNFVKNLPEKVTKQISLPTGEIDMEAKFKQRLLEDSETGVPRPPHRTENVQSLDNKIFQPSKSELVQSLTEKISIPEKPPELSKPPLPDCKTDINEKQASRSPNSGGQGEDSGIESMDALSEKSPNQASQSPHTDIPDTLKTKPQVPSILDIEAQLAKMEGLNGEDPNENQHGGSIKMEQCCGLTSALQDSLKQGTVSLTTLASPVLKDQLPQVEVTLVPIKPSESVEDLDPRPIRLSPPLYTYSNPDKSRSSESPSLSDSDSNSCPALIKSKSLLEQLLIEIPDNQTTSSSSPVTRSLRTRASSKLSSPELNSPIASKPPRINVAKRNRHESESSTNSVDEMRNKKLRKCSENVSELVKPCVGVDVSKTVRKNTLLDDSSDSDEPLIEIAGKVRKNSINSARTKFKTTAIAGGIVKAAPVKTRSSIRTTPALNTRSKGDKTQSVINNVRRKTRSSGKSSSKECFRGYNNKVRISVSEGEGKRRKDVK</sequence>
<reference evidence="3 4" key="1">
    <citation type="journal article" date="2018" name="Elife">
        <title>Firefly genomes illuminate parallel origins of bioluminescence in beetles.</title>
        <authorList>
            <person name="Fallon T.R."/>
            <person name="Lower S.E."/>
            <person name="Chang C.H."/>
            <person name="Bessho-Uehara M."/>
            <person name="Martin G.J."/>
            <person name="Bewick A.J."/>
            <person name="Behringer M."/>
            <person name="Debat H.J."/>
            <person name="Wong I."/>
            <person name="Day J.C."/>
            <person name="Suvorov A."/>
            <person name="Silva C.J."/>
            <person name="Stanger-Hall K.F."/>
            <person name="Hall D.W."/>
            <person name="Schmitz R.J."/>
            <person name="Nelson D.R."/>
            <person name="Lewis S.M."/>
            <person name="Shigenobu S."/>
            <person name="Bybee S.M."/>
            <person name="Larracuente A.M."/>
            <person name="Oba Y."/>
            <person name="Weng J.K."/>
        </authorList>
    </citation>
    <scope>NUCLEOTIDE SEQUENCE [LARGE SCALE GENOMIC DNA]</scope>
    <source>
        <strain evidence="3">1611_PpyrPB1</strain>
        <tissue evidence="3">Whole body</tissue>
    </source>
</reference>
<feature type="region of interest" description="Disordered" evidence="1">
    <location>
        <begin position="527"/>
        <end position="605"/>
    </location>
</feature>
<feature type="compositionally biased region" description="Polar residues" evidence="1">
    <location>
        <begin position="884"/>
        <end position="906"/>
    </location>
</feature>
<evidence type="ECO:0000256" key="1">
    <source>
        <dbReference type="SAM" id="MobiDB-lite"/>
    </source>
</evidence>
<dbReference type="Pfam" id="PF13820">
    <property type="entry name" value="NCOA6_TRADD-N"/>
    <property type="match status" value="1"/>
</dbReference>
<feature type="domain" description="Nuclear receptor coactivator 6 TRADD-N" evidence="2">
    <location>
        <begin position="12"/>
        <end position="125"/>
    </location>
</feature>
<feature type="compositionally biased region" description="Basic and acidic residues" evidence="1">
    <location>
        <begin position="665"/>
        <end position="684"/>
    </location>
</feature>
<dbReference type="GO" id="GO:0005667">
    <property type="term" value="C:transcription regulator complex"/>
    <property type="evidence" value="ECO:0007669"/>
    <property type="project" value="TreeGrafter"/>
</dbReference>
<comment type="caution">
    <text evidence="3">The sequence shown here is derived from an EMBL/GenBank/DDBJ whole genome shotgun (WGS) entry which is preliminary data.</text>
</comment>